<evidence type="ECO:0008006" key="4">
    <source>
        <dbReference type="Google" id="ProtNLM"/>
    </source>
</evidence>
<dbReference type="AlphaFoldDB" id="A0A0G4IYS0"/>
<accession>A0A0G4IYS0</accession>
<gene>
    <name evidence="2" type="ORF">PBRA_001562</name>
</gene>
<evidence type="ECO:0000313" key="2">
    <source>
        <dbReference type="EMBL" id="CEP00508.1"/>
    </source>
</evidence>
<feature type="region of interest" description="Disordered" evidence="1">
    <location>
        <begin position="55"/>
        <end position="74"/>
    </location>
</feature>
<proteinExistence type="predicted"/>
<evidence type="ECO:0000256" key="1">
    <source>
        <dbReference type="SAM" id="MobiDB-lite"/>
    </source>
</evidence>
<organism evidence="2 3">
    <name type="scientific">Plasmodiophora brassicae</name>
    <name type="common">Clubroot disease agent</name>
    <dbReference type="NCBI Taxonomy" id="37360"/>
    <lineage>
        <taxon>Eukaryota</taxon>
        <taxon>Sar</taxon>
        <taxon>Rhizaria</taxon>
        <taxon>Endomyxa</taxon>
        <taxon>Phytomyxea</taxon>
        <taxon>Plasmodiophorida</taxon>
        <taxon>Plasmodiophoridae</taxon>
        <taxon>Plasmodiophora</taxon>
    </lineage>
</organism>
<sequence>MLDNFFVYHRTGKCLFSASYNGRPLGFEFMQGLKAASSTLFSFTHRNKEAENARREAANTNSEPGQPGAAKSDAGHDENIVTELVLGDLYFQFYDMGTFLLIAQGARGVPPSSLRMAIDAVRDTIVFYIGKFDSVSQDTTIFESIADIVRDVLKRQNELALFVNGVPCIPLNSRATAVLDRLLSSLEENHNVYGSALVIGDAVMHRRSDVHQTKMLLQHIAARPMNNSVIRCIPVYVDGRAQNMVLLRINNMVLCVFTHIVSAFSELVPYIENFEVSLEDEVYHLPKDNMPILLRNYTGPTLAVITFSIHVSLTSYSGLDTLAFLYYDSQKGKVVAPAFRLENNQNETMAKAFHWFFATAQEVHGKNGVAQLTMAGGEHIFHHIERNGVFLSALYSTVVADNVATLTDEIFDNVRRSLNEL</sequence>
<dbReference type="OrthoDB" id="2121345at2759"/>
<dbReference type="Proteomes" id="UP000039324">
    <property type="component" value="Unassembled WGS sequence"/>
</dbReference>
<protein>
    <recommendedName>
        <fullName evidence="4">FUZ/MON1/HPS1 first Longin domain-containing protein</fullName>
    </recommendedName>
</protein>
<name>A0A0G4IYS0_PLABS</name>
<keyword evidence="3" id="KW-1185">Reference proteome</keyword>
<evidence type="ECO:0000313" key="3">
    <source>
        <dbReference type="Proteomes" id="UP000039324"/>
    </source>
</evidence>
<reference evidence="2 3" key="1">
    <citation type="submission" date="2015-02" db="EMBL/GenBank/DDBJ databases">
        <authorList>
            <person name="Chooi Y.-H."/>
        </authorList>
    </citation>
    <scope>NUCLEOTIDE SEQUENCE [LARGE SCALE GENOMIC DNA]</scope>
    <source>
        <strain evidence="2">E3</strain>
    </source>
</reference>
<dbReference type="EMBL" id="CDSF01000101">
    <property type="protein sequence ID" value="CEP00508.1"/>
    <property type="molecule type" value="Genomic_DNA"/>
</dbReference>